<evidence type="ECO:0000256" key="9">
    <source>
        <dbReference type="SAM" id="Phobius"/>
    </source>
</evidence>
<evidence type="ECO:0000256" key="7">
    <source>
        <dbReference type="ARBA" id="ARBA00023136"/>
    </source>
</evidence>
<evidence type="ECO:0000256" key="8">
    <source>
        <dbReference type="SAM" id="MobiDB-lite"/>
    </source>
</evidence>
<proteinExistence type="inferred from homology"/>
<evidence type="ECO:0000256" key="5">
    <source>
        <dbReference type="ARBA" id="ARBA00022692"/>
    </source>
</evidence>
<dbReference type="InterPro" id="IPR039653">
    <property type="entry name" value="Prenyltransferase"/>
</dbReference>
<feature type="region of interest" description="Disordered" evidence="8">
    <location>
        <begin position="1"/>
        <end position="29"/>
    </location>
</feature>
<dbReference type="Gene3D" id="1.20.120.1780">
    <property type="entry name" value="UbiA prenyltransferase"/>
    <property type="match status" value="1"/>
</dbReference>
<feature type="transmembrane region" description="Helical" evidence="9">
    <location>
        <begin position="161"/>
        <end position="181"/>
    </location>
</feature>
<accession>A0ABQ0G600</accession>
<dbReference type="Pfam" id="PF01040">
    <property type="entry name" value="UbiA"/>
    <property type="match status" value="1"/>
</dbReference>
<dbReference type="PANTHER" id="PTHR11048:SF39">
    <property type="entry name" value="POLYPRENYL TRANSFERASE AUSN"/>
    <property type="match status" value="1"/>
</dbReference>
<feature type="transmembrane region" description="Helical" evidence="9">
    <location>
        <begin position="324"/>
        <end position="343"/>
    </location>
</feature>
<protein>
    <submittedName>
        <fullName evidence="10">Uncharacterized protein</fullName>
    </submittedName>
</protein>
<evidence type="ECO:0000256" key="1">
    <source>
        <dbReference type="ARBA" id="ARBA00004141"/>
    </source>
</evidence>
<evidence type="ECO:0000256" key="6">
    <source>
        <dbReference type="ARBA" id="ARBA00022989"/>
    </source>
</evidence>
<feature type="transmembrane region" description="Helical" evidence="9">
    <location>
        <begin position="291"/>
        <end position="312"/>
    </location>
</feature>
<evidence type="ECO:0000313" key="11">
    <source>
        <dbReference type="Proteomes" id="UP001628179"/>
    </source>
</evidence>
<keyword evidence="11" id="KW-1185">Reference proteome</keyword>
<dbReference type="Gene3D" id="1.10.357.140">
    <property type="entry name" value="UbiA prenyltransferase"/>
    <property type="match status" value="1"/>
</dbReference>
<name>A0ABQ0G600_9PEZI</name>
<organism evidence="10 11">
    <name type="scientific">Madurella fahalii</name>
    <dbReference type="NCBI Taxonomy" id="1157608"/>
    <lineage>
        <taxon>Eukaryota</taxon>
        <taxon>Fungi</taxon>
        <taxon>Dikarya</taxon>
        <taxon>Ascomycota</taxon>
        <taxon>Pezizomycotina</taxon>
        <taxon>Sordariomycetes</taxon>
        <taxon>Sordariomycetidae</taxon>
        <taxon>Sordariales</taxon>
        <taxon>Sordariales incertae sedis</taxon>
        <taxon>Madurella</taxon>
    </lineage>
</organism>
<evidence type="ECO:0000256" key="3">
    <source>
        <dbReference type="ARBA" id="ARBA00005985"/>
    </source>
</evidence>
<comment type="pathway">
    <text evidence="2">Secondary metabolite biosynthesis; terpenoid biosynthesis.</text>
</comment>
<keyword evidence="7 9" id="KW-0472">Membrane</keyword>
<feature type="transmembrane region" description="Helical" evidence="9">
    <location>
        <begin position="132"/>
        <end position="155"/>
    </location>
</feature>
<comment type="caution">
    <text evidence="10">The sequence shown here is derived from an EMBL/GenBank/DDBJ whole genome shotgun (WGS) entry which is preliminary data.</text>
</comment>
<comment type="similarity">
    <text evidence="3">Belongs to the UbiA prenyltransferase family.</text>
</comment>
<reference evidence="10 11" key="1">
    <citation type="submission" date="2024-09" db="EMBL/GenBank/DDBJ databases">
        <title>Itraconazole resistance in Madurella fahalii resulting from another homologue of gene encoding cytochrome P450 14-alpha sterol demethylase (CYP51).</title>
        <authorList>
            <person name="Yoshioka I."/>
            <person name="Fahal A.H."/>
            <person name="Kaneko S."/>
            <person name="Yaguchi T."/>
        </authorList>
    </citation>
    <scope>NUCLEOTIDE SEQUENCE [LARGE SCALE GENOMIC DNA]</scope>
    <source>
        <strain evidence="10 11">IFM 68171</strain>
    </source>
</reference>
<evidence type="ECO:0000313" key="10">
    <source>
        <dbReference type="EMBL" id="GAB1313203.1"/>
    </source>
</evidence>
<feature type="transmembrane region" description="Helical" evidence="9">
    <location>
        <begin position="261"/>
        <end position="279"/>
    </location>
</feature>
<gene>
    <name evidence="10" type="ORF">MFIFM68171_03413</name>
</gene>
<keyword evidence="5 9" id="KW-0812">Transmembrane</keyword>
<feature type="transmembrane region" description="Helical" evidence="9">
    <location>
        <begin position="188"/>
        <end position="210"/>
    </location>
</feature>
<comment type="subcellular location">
    <subcellularLocation>
        <location evidence="1">Membrane</location>
        <topology evidence="1">Multi-pass membrane protein</topology>
    </subcellularLocation>
</comment>
<dbReference type="GeneID" id="98174157"/>
<dbReference type="RefSeq" id="XP_070914935.1">
    <property type="nucleotide sequence ID" value="XM_071058834.1"/>
</dbReference>
<sequence>MAPQTPQASKKPKQQNEQSPLAEPQPTYTPPTTGILSLLPTSWVPFAELIRLHQPHGLYMTYFPNILGLLYASSVSPSGPLPFSTLSQRAGVLVAWTFLLRSAVCAWNDVVDQDYDRKTARCRSRPVARRAVSTAACVLVAAALTLLGLACIASADTTLPTAAPPLALALLLVALAALYPFAKRVTHFAQAVLGATLATGVPLAACSAGVPALAPALALPTLFLSATVVLLVVFYDVVYARRNTADDLVSGVKGMAVRFRGHLEALFGAVTVSIVGLLIALGREAGMGPCYFVLSVGGLAVGLVFMIALAHWGLLPSWSGKSGWCYAFAIGMLVGGFLCEDLGRRLALGGIM</sequence>
<dbReference type="PANTHER" id="PTHR11048">
    <property type="entry name" value="PRENYLTRANSFERASES"/>
    <property type="match status" value="1"/>
</dbReference>
<keyword evidence="4" id="KW-0808">Transferase</keyword>
<dbReference type="InterPro" id="IPR000537">
    <property type="entry name" value="UbiA_prenyltransferase"/>
</dbReference>
<dbReference type="EMBL" id="BAAFSV010000002">
    <property type="protein sequence ID" value="GAB1313203.1"/>
    <property type="molecule type" value="Genomic_DNA"/>
</dbReference>
<feature type="transmembrane region" description="Helical" evidence="9">
    <location>
        <begin position="216"/>
        <end position="240"/>
    </location>
</feature>
<keyword evidence="6 9" id="KW-1133">Transmembrane helix</keyword>
<evidence type="ECO:0000256" key="2">
    <source>
        <dbReference type="ARBA" id="ARBA00004721"/>
    </source>
</evidence>
<dbReference type="Proteomes" id="UP001628179">
    <property type="component" value="Unassembled WGS sequence"/>
</dbReference>
<evidence type="ECO:0000256" key="4">
    <source>
        <dbReference type="ARBA" id="ARBA00022679"/>
    </source>
</evidence>
<dbReference type="InterPro" id="IPR044878">
    <property type="entry name" value="UbiA_sf"/>
</dbReference>